<dbReference type="Proteomes" id="UP000197535">
    <property type="component" value="Unassembled WGS sequence"/>
</dbReference>
<dbReference type="EMBL" id="LSTO01000001">
    <property type="protein sequence ID" value="OWW22592.1"/>
    <property type="molecule type" value="Genomic_DNA"/>
</dbReference>
<protein>
    <recommendedName>
        <fullName evidence="5">Esterase</fullName>
    </recommendedName>
</protein>
<name>A0A254TMM2_9BURK</name>
<dbReference type="Gene3D" id="3.40.50.1110">
    <property type="entry name" value="SGNH hydrolase"/>
    <property type="match status" value="1"/>
</dbReference>
<accession>A0A254TMM2</accession>
<dbReference type="CDD" id="cd01847">
    <property type="entry name" value="Triacylglycerol_lipase_like"/>
    <property type="match status" value="1"/>
</dbReference>
<dbReference type="Pfam" id="PF00657">
    <property type="entry name" value="Lipase_GDSL"/>
    <property type="match status" value="1"/>
</dbReference>
<keyword evidence="2" id="KW-0732">Signal</keyword>
<keyword evidence="1" id="KW-0378">Hydrolase</keyword>
<evidence type="ECO:0008006" key="5">
    <source>
        <dbReference type="Google" id="ProtNLM"/>
    </source>
</evidence>
<dbReference type="SUPFAM" id="SSF52266">
    <property type="entry name" value="SGNH hydrolase"/>
    <property type="match status" value="1"/>
</dbReference>
<dbReference type="InterPro" id="IPR036514">
    <property type="entry name" value="SGNH_hydro_sf"/>
</dbReference>
<evidence type="ECO:0000313" key="4">
    <source>
        <dbReference type="Proteomes" id="UP000197535"/>
    </source>
</evidence>
<organism evidence="3 4">
    <name type="scientific">Noviherbaspirillum denitrificans</name>
    <dbReference type="NCBI Taxonomy" id="1968433"/>
    <lineage>
        <taxon>Bacteria</taxon>
        <taxon>Pseudomonadati</taxon>
        <taxon>Pseudomonadota</taxon>
        <taxon>Betaproteobacteria</taxon>
        <taxon>Burkholderiales</taxon>
        <taxon>Oxalobacteraceae</taxon>
        <taxon>Noviherbaspirillum</taxon>
    </lineage>
</organism>
<feature type="signal peptide" evidence="2">
    <location>
        <begin position="1"/>
        <end position="17"/>
    </location>
</feature>
<gene>
    <name evidence="3" type="ORF">AYR66_26915</name>
</gene>
<comment type="caution">
    <text evidence="3">The sequence shown here is derived from an EMBL/GenBank/DDBJ whole genome shotgun (WGS) entry which is preliminary data.</text>
</comment>
<dbReference type="InterPro" id="IPR051058">
    <property type="entry name" value="GDSL_Est/Lipase"/>
</dbReference>
<dbReference type="GO" id="GO:0016788">
    <property type="term" value="F:hydrolase activity, acting on ester bonds"/>
    <property type="evidence" value="ECO:0007669"/>
    <property type="project" value="InterPro"/>
</dbReference>
<dbReference type="PANTHER" id="PTHR45648:SF22">
    <property type="entry name" value="GDSL LIPASE_ACYLHYDROLASE FAMILY PROTEIN (AFU_ORTHOLOGUE AFUA_4G14700)"/>
    <property type="match status" value="1"/>
</dbReference>
<feature type="chain" id="PRO_5012671224" description="Esterase" evidence="2">
    <location>
        <begin position="18"/>
        <end position="344"/>
    </location>
</feature>
<dbReference type="OrthoDB" id="5292073at2"/>
<evidence type="ECO:0000256" key="1">
    <source>
        <dbReference type="ARBA" id="ARBA00022801"/>
    </source>
</evidence>
<dbReference type="PANTHER" id="PTHR45648">
    <property type="entry name" value="GDSL LIPASE/ACYLHYDROLASE FAMILY PROTEIN (AFU_ORTHOLOGUE AFUA_4G14700)"/>
    <property type="match status" value="1"/>
</dbReference>
<proteinExistence type="predicted"/>
<dbReference type="InterPro" id="IPR001087">
    <property type="entry name" value="GDSL"/>
</dbReference>
<evidence type="ECO:0000256" key="2">
    <source>
        <dbReference type="SAM" id="SignalP"/>
    </source>
</evidence>
<evidence type="ECO:0000313" key="3">
    <source>
        <dbReference type="EMBL" id="OWW22592.1"/>
    </source>
</evidence>
<dbReference type="RefSeq" id="WP_088709406.1">
    <property type="nucleotide sequence ID" value="NZ_LSTO01000001.1"/>
</dbReference>
<sequence>MRHTYFAAALLSAAVLAGCGGNDTPQFSNLVSFGDSLSDVGTYAVGSVKALGGGKYTVNDPSARNWIELMATRLNVAAPCPVQTGLDGDPAQGFSVPVTTFTNCTAYAQGGARVTNPVGPGNKALGGTNAILGQLTVPVATQIQNHLNTRGGTFAGNEIVFVMAGANDVFINLATVGAGGSPTAAVTAMGTAGAELGGYVKNLVLGKGARHVVVVNVPDVSKTPFALAQSADIQSLLSTMVTTFNAQLQQGLAGTDVLLVDAYTVGREQSANPSKYGLTNVTSPACDLTPAKNPLGSSLVCTKANLAAGATDTFLYADTVHPTPLGYKLIADLVTDEMRKRGWL</sequence>
<dbReference type="AlphaFoldDB" id="A0A254TMM2"/>
<dbReference type="PROSITE" id="PS51257">
    <property type="entry name" value="PROKAR_LIPOPROTEIN"/>
    <property type="match status" value="1"/>
</dbReference>
<reference evidence="3 4" key="1">
    <citation type="submission" date="2016-02" db="EMBL/GenBank/DDBJ databases">
        <authorList>
            <person name="Wen L."/>
            <person name="He K."/>
            <person name="Yang H."/>
        </authorList>
    </citation>
    <scope>NUCLEOTIDE SEQUENCE [LARGE SCALE GENOMIC DNA]</scope>
    <source>
        <strain evidence="3 4">TSA40</strain>
    </source>
</reference>
<keyword evidence="4" id="KW-1185">Reference proteome</keyword>